<feature type="domain" description="RSE1/DDB1/CPSF1 C-terminal" evidence="4">
    <location>
        <begin position="1016"/>
        <end position="1329"/>
    </location>
</feature>
<evidence type="ECO:0008006" key="9">
    <source>
        <dbReference type="Google" id="ProtNLM"/>
    </source>
</evidence>
<dbReference type="PANTHER" id="PTHR10644">
    <property type="entry name" value="DNA REPAIR/RNA PROCESSING CPSF FAMILY"/>
    <property type="match status" value="1"/>
</dbReference>
<dbReference type="Pfam" id="PF23726">
    <property type="entry name" value="Beta-prop_RSE1_2nd"/>
    <property type="match status" value="1"/>
</dbReference>
<dbReference type="GO" id="GO:0005634">
    <property type="term" value="C:nucleus"/>
    <property type="evidence" value="ECO:0007669"/>
    <property type="project" value="UniProtKB-SubCell"/>
</dbReference>
<evidence type="ECO:0000259" key="4">
    <source>
        <dbReference type="Pfam" id="PF03178"/>
    </source>
</evidence>
<dbReference type="EMBL" id="JALJOR010000006">
    <property type="protein sequence ID" value="KAK9815325.1"/>
    <property type="molecule type" value="Genomic_DNA"/>
</dbReference>
<proteinExistence type="predicted"/>
<evidence type="ECO:0000313" key="7">
    <source>
        <dbReference type="EMBL" id="KAK9815325.1"/>
    </source>
</evidence>
<dbReference type="Pfam" id="PF03178">
    <property type="entry name" value="CPSF_A"/>
    <property type="match status" value="1"/>
</dbReference>
<dbReference type="Gene3D" id="2.130.10.10">
    <property type="entry name" value="YVTN repeat-like/Quinoprotein amine dehydrogenase"/>
    <property type="match status" value="3"/>
</dbReference>
<accession>A0AAW1PZU6</accession>
<comment type="caution">
    <text evidence="7">The sequence shown here is derived from an EMBL/GenBank/DDBJ whole genome shotgun (WGS) entry which is preliminary data.</text>
</comment>
<dbReference type="Proteomes" id="UP001489004">
    <property type="component" value="Unassembled WGS sequence"/>
</dbReference>
<dbReference type="InterPro" id="IPR015943">
    <property type="entry name" value="WD40/YVTN_repeat-like_dom_sf"/>
</dbReference>
<protein>
    <recommendedName>
        <fullName evidence="9">Cleavage and polyadenylation specificity factor subunit 1</fullName>
    </recommendedName>
</protein>
<sequence>MVSGKQAICRELHPPTGVTQCCSAFFTHVAGKGSVAGSVLPNLVIVRATLLQIYTVRASKDDSNESESARLEEVAHYKLAGVVESLAVLRSKAVGVQCDALLLTFRDAKLAVLDWNEESDTIATSSLHYFEGDAALKGGWTVFPYGPRVICDPQGRCAAVTFFRNQLAILPAMDTDDLLLGDGGANAGPAMSTTVGNSYVVSGKKLGFNEVRDSVFLHRYNEPVLLVLYETEPTWPGRYRDKKDTMALVAFSMNVVQKRHARIWSAANLPSDAYKLVPVPLGGVLVLCQNMILYHTQGASCALVVNSNAVPGIAAQKLELIPMVEQPSETAAKHARKYATNVHPETVPAAALHAPRAEGFEIELDAANAAWLSDTTLLLALKTGQLVLVNLHMESSVVCRIQLTKAGAAPPTSSACSLGQGLVMLGSWLGDSLLIRAIPQKEPETPLLTDKPEIKLLTGGKANGGPAAPAAATAAGAAGPSTAATPGTKRRAEDSGRDQHSFAVGSGTPAGPPGIGPDAGNGRELKRRRPNEAGGVTGGSVAGTPANGKVGAGRGAGATPGRPGTVTKQRLEGTDAAGLGDASDTDEEDALVSSIYDVDDPIAMTTTTSTVTHYKLQTLDTLIGLAPIHDMVVGDPLSSAPSEWGQESTRGPQQLVACVGHDRAGCLAVLRRGLIPELITEVPLPGVQGLWAVHYRVPDAMEDANSHTYHAFLLLSAATETKVLETGEELQERNPTEIDFVTDSPTVFAGNVIGAAYIVQVYPLGIRVLRGTDYVEDTPIGDMLPPSDDPAVQASQAQIRLRDACIADPYLLLHLTDGTAAVYTVDLETGELEDVSSANQVLLEQFSEQGSDLRPQGPNFGNRLTRFDCLGEQFPYSGVFVAGPRPVWLIASRGRYVGHAMEVEGQVASMTPFHNVNCPQGFITAAGSGQDERLKICQLPIKVRLDTAWPLQKVALRATPHAIAYYPQAKLYALLVSRQVHYRPRIPEEPGGDEHAAYAYALSDAAAKAKGVERGSEIRLVRSGMFSTLWRHALNPGEDALCIKALQLRNFASGETEPLLAVGTACCLGEDYPCLGRLLFLRVARRAGDGAADLDAGDGEADWEARVVYTREFRGPVVAVDSLEGYLVIAFGARLETHQWMGSTLSMAAFFNAPMLITSLNIIKNFILLGDVHKGAYFIQFTDAFTQLKDISKDFHNADICATEFLINARKLTLLAADAGQNIRLLSYEPGDPRTGVQGKMLLYEGVFHVGHLIAKFLPQPMRITAAAPATQAGPNPKRQAAVYGTLDGSLGVVAPAWDPAAFAVLAALQKALWTDAEHPAGLNPHAFR</sequence>
<feature type="region of interest" description="Disordered" evidence="3">
    <location>
        <begin position="458"/>
        <end position="588"/>
    </location>
</feature>
<gene>
    <name evidence="7" type="ORF">WJX72_001813</name>
</gene>
<feature type="compositionally biased region" description="Low complexity" evidence="3">
    <location>
        <begin position="458"/>
        <end position="487"/>
    </location>
</feature>
<reference evidence="7 8" key="1">
    <citation type="journal article" date="2024" name="Nat. Commun.">
        <title>Phylogenomics reveals the evolutionary origins of lichenization in chlorophyte algae.</title>
        <authorList>
            <person name="Puginier C."/>
            <person name="Libourel C."/>
            <person name="Otte J."/>
            <person name="Skaloud P."/>
            <person name="Haon M."/>
            <person name="Grisel S."/>
            <person name="Petersen M."/>
            <person name="Berrin J.G."/>
            <person name="Delaux P.M."/>
            <person name="Dal Grande F."/>
            <person name="Keller J."/>
        </authorList>
    </citation>
    <scope>NUCLEOTIDE SEQUENCE [LARGE SCALE GENOMIC DNA]</scope>
    <source>
        <strain evidence="7 8">SAG 2043</strain>
    </source>
</reference>
<feature type="compositionally biased region" description="Basic and acidic residues" evidence="3">
    <location>
        <begin position="490"/>
        <end position="500"/>
    </location>
</feature>
<feature type="domain" description="RSE1/DDB1/CPSF1 first beta-propeller" evidence="5">
    <location>
        <begin position="40"/>
        <end position="437"/>
    </location>
</feature>
<dbReference type="InterPro" id="IPR004871">
    <property type="entry name" value="RSE1/DDB1/CPSF1_C"/>
</dbReference>
<organism evidence="7 8">
    <name type="scientific">[Myrmecia] bisecta</name>
    <dbReference type="NCBI Taxonomy" id="41462"/>
    <lineage>
        <taxon>Eukaryota</taxon>
        <taxon>Viridiplantae</taxon>
        <taxon>Chlorophyta</taxon>
        <taxon>core chlorophytes</taxon>
        <taxon>Trebouxiophyceae</taxon>
        <taxon>Trebouxiales</taxon>
        <taxon>Trebouxiaceae</taxon>
        <taxon>Myrmecia</taxon>
    </lineage>
</organism>
<keyword evidence="8" id="KW-1185">Reference proteome</keyword>
<dbReference type="InterPro" id="IPR018846">
    <property type="entry name" value="Beta-prop_RSE1/DDB1/CPSF1_1st"/>
</dbReference>
<evidence type="ECO:0000256" key="3">
    <source>
        <dbReference type="SAM" id="MobiDB-lite"/>
    </source>
</evidence>
<dbReference type="Pfam" id="PF10433">
    <property type="entry name" value="Beta-prop_RSE1_1st"/>
    <property type="match status" value="1"/>
</dbReference>
<feature type="domain" description="RSE1/DDB1/CPSF1 second beta-propeller" evidence="6">
    <location>
        <begin position="676"/>
        <end position="838"/>
    </location>
</feature>
<dbReference type="InterPro" id="IPR058543">
    <property type="entry name" value="Beta-prop_RSE1/DDB1/CPSF1_2nd"/>
</dbReference>
<keyword evidence="2" id="KW-0539">Nucleus</keyword>
<dbReference type="GO" id="GO:0003676">
    <property type="term" value="F:nucleic acid binding"/>
    <property type="evidence" value="ECO:0007669"/>
    <property type="project" value="InterPro"/>
</dbReference>
<dbReference type="InterPro" id="IPR050358">
    <property type="entry name" value="RSE1/DDB1/CFT1"/>
</dbReference>
<evidence type="ECO:0000313" key="8">
    <source>
        <dbReference type="Proteomes" id="UP001489004"/>
    </source>
</evidence>
<evidence type="ECO:0000259" key="5">
    <source>
        <dbReference type="Pfam" id="PF10433"/>
    </source>
</evidence>
<evidence type="ECO:0000256" key="1">
    <source>
        <dbReference type="ARBA" id="ARBA00004123"/>
    </source>
</evidence>
<name>A0AAW1PZU6_9CHLO</name>
<evidence type="ECO:0000256" key="2">
    <source>
        <dbReference type="ARBA" id="ARBA00023242"/>
    </source>
</evidence>
<evidence type="ECO:0000259" key="6">
    <source>
        <dbReference type="Pfam" id="PF23726"/>
    </source>
</evidence>
<comment type="subcellular location">
    <subcellularLocation>
        <location evidence="1">Nucleus</location>
    </subcellularLocation>
</comment>